<dbReference type="AlphaFoldDB" id="A0AA36IIE9"/>
<dbReference type="Proteomes" id="UP001178507">
    <property type="component" value="Unassembled WGS sequence"/>
</dbReference>
<feature type="coiled-coil region" evidence="1">
    <location>
        <begin position="86"/>
        <end position="113"/>
    </location>
</feature>
<evidence type="ECO:0000313" key="3">
    <source>
        <dbReference type="Proteomes" id="UP001178507"/>
    </source>
</evidence>
<keyword evidence="1" id="KW-0175">Coiled coil</keyword>
<evidence type="ECO:0000256" key="1">
    <source>
        <dbReference type="SAM" id="Coils"/>
    </source>
</evidence>
<feature type="coiled-coil region" evidence="1">
    <location>
        <begin position="208"/>
        <end position="235"/>
    </location>
</feature>
<reference evidence="2" key="1">
    <citation type="submission" date="2023-08" db="EMBL/GenBank/DDBJ databases">
        <authorList>
            <person name="Chen Y."/>
            <person name="Shah S."/>
            <person name="Dougan E. K."/>
            <person name="Thang M."/>
            <person name="Chan C."/>
        </authorList>
    </citation>
    <scope>NUCLEOTIDE SEQUENCE</scope>
</reference>
<feature type="coiled-coil region" evidence="1">
    <location>
        <begin position="24"/>
        <end position="58"/>
    </location>
</feature>
<proteinExistence type="predicted"/>
<protein>
    <submittedName>
        <fullName evidence="2">Uncharacterized protein</fullName>
    </submittedName>
</protein>
<organism evidence="2 3">
    <name type="scientific">Effrenium voratum</name>
    <dbReference type="NCBI Taxonomy" id="2562239"/>
    <lineage>
        <taxon>Eukaryota</taxon>
        <taxon>Sar</taxon>
        <taxon>Alveolata</taxon>
        <taxon>Dinophyceae</taxon>
        <taxon>Suessiales</taxon>
        <taxon>Symbiodiniaceae</taxon>
        <taxon>Effrenium</taxon>
    </lineage>
</organism>
<gene>
    <name evidence="2" type="ORF">EVOR1521_LOCUS14250</name>
</gene>
<comment type="caution">
    <text evidence="2">The sequence shown here is derived from an EMBL/GenBank/DDBJ whole genome shotgun (WGS) entry which is preliminary data.</text>
</comment>
<feature type="coiled-coil region" evidence="1">
    <location>
        <begin position="271"/>
        <end position="337"/>
    </location>
</feature>
<sequence length="492" mass="55866">MPGRNRSHDAVQERQSLWHLRCRVEQCRREAKLATKALEQQQREARRMKARVEHESQYAVQLETKAAELVASSPAVQLRLETEGEIECLQDGKAELLGEIRSWREEEEELRSNIQQLHFACEDWADSRGLPLALVLQLGRARFGLQEGLLDLARRNEMMACASEEHDALLLSLHSARQEHRVQVAQLGTSQSALLAARATAAGERAAVRNQTEERRLLEAEHEQFEVELHQETDEMRLCRSGLEALQRSESAWSQEASTEAWLAESVAMARQRSDRRLAELNREISQAGAQSRRLAAAECQTAALEAASLRQLRLEANELECEADAAQATKQNLRRRGQSCQSLGTRHESLMAIQNEKEQKLVQCYSRTWEESHRVRRSIQQERQLAEAAQSREQEAFLESEAADAELRRARTRCEVAVAGLTQGREVLAAKGQQLQEQLVERTAKQAELSRRIAEDTARHQELRLATDELQQQLLAVSRRNRTLRGLLPAG</sequence>
<accession>A0AA36IIE9</accession>
<evidence type="ECO:0000313" key="2">
    <source>
        <dbReference type="EMBL" id="CAJ1388360.1"/>
    </source>
</evidence>
<dbReference type="EMBL" id="CAUJNA010001669">
    <property type="protein sequence ID" value="CAJ1388360.1"/>
    <property type="molecule type" value="Genomic_DNA"/>
</dbReference>
<name>A0AA36IIE9_9DINO</name>
<keyword evidence="3" id="KW-1185">Reference proteome</keyword>